<name>A0A8H5ZFN4_COCSA</name>
<comment type="caution">
    <text evidence="1">The sequence shown here is derived from an EMBL/GenBank/DDBJ whole genome shotgun (WGS) entry which is preliminary data.</text>
</comment>
<reference evidence="1" key="1">
    <citation type="submission" date="2019-11" db="EMBL/GenBank/DDBJ databases">
        <title>Bipolaris sorokiniana Genome sequencing.</title>
        <authorList>
            <person name="Wang H."/>
        </authorList>
    </citation>
    <scope>NUCLEOTIDE SEQUENCE</scope>
</reference>
<dbReference type="AlphaFoldDB" id="A0A8H5ZFN4"/>
<protein>
    <submittedName>
        <fullName evidence="1">Uncharacterized protein</fullName>
    </submittedName>
</protein>
<gene>
    <name evidence="1" type="ORF">GGP41_005813</name>
</gene>
<dbReference type="EMBL" id="WNKQ01000011">
    <property type="protein sequence ID" value="KAF5848406.1"/>
    <property type="molecule type" value="Genomic_DNA"/>
</dbReference>
<accession>A0A8H5ZFN4</accession>
<organism evidence="1 2">
    <name type="scientific">Cochliobolus sativus</name>
    <name type="common">Common root rot and spot blotch fungus</name>
    <name type="synonym">Bipolaris sorokiniana</name>
    <dbReference type="NCBI Taxonomy" id="45130"/>
    <lineage>
        <taxon>Eukaryota</taxon>
        <taxon>Fungi</taxon>
        <taxon>Dikarya</taxon>
        <taxon>Ascomycota</taxon>
        <taxon>Pezizomycotina</taxon>
        <taxon>Dothideomycetes</taxon>
        <taxon>Pleosporomycetidae</taxon>
        <taxon>Pleosporales</taxon>
        <taxon>Pleosporineae</taxon>
        <taxon>Pleosporaceae</taxon>
        <taxon>Bipolaris</taxon>
    </lineage>
</organism>
<evidence type="ECO:0000313" key="1">
    <source>
        <dbReference type="EMBL" id="KAF5848406.1"/>
    </source>
</evidence>
<sequence>MAKLATIATVVQLADLALRMSGEVCKFLDAYKGTDRDVKLLWDGSLGTEEARDARGRESYKPTKFQSHCCSGDRGKVARLFFSSISADYVQTAQLTHTPGYAKDSRRPKPLRYRRFEQFRDSELEHAEAR</sequence>
<evidence type="ECO:0000313" key="2">
    <source>
        <dbReference type="Proteomes" id="UP000624244"/>
    </source>
</evidence>
<dbReference type="Proteomes" id="UP000624244">
    <property type="component" value="Unassembled WGS sequence"/>
</dbReference>
<proteinExistence type="predicted"/>